<accession>A0ABV0U0F5</accession>
<dbReference type="Proteomes" id="UP001482620">
    <property type="component" value="Unassembled WGS sequence"/>
</dbReference>
<sequence>MYYFALLGCVVVLQALLPCSKKVLGSSPGVCIFFPFYMRGFSQGTLASSHSPKTKLVGFLCYSKSLPCDGLATCPGCSPTFLQSLMEMGPTKPPMTLHGLTGIDDG</sequence>
<evidence type="ECO:0008006" key="4">
    <source>
        <dbReference type="Google" id="ProtNLM"/>
    </source>
</evidence>
<proteinExistence type="predicted"/>
<feature type="chain" id="PRO_5047418148" description="Secreted protein" evidence="1">
    <location>
        <begin position="26"/>
        <end position="106"/>
    </location>
</feature>
<keyword evidence="1" id="KW-0732">Signal</keyword>
<reference evidence="2 3" key="1">
    <citation type="submission" date="2021-06" db="EMBL/GenBank/DDBJ databases">
        <authorList>
            <person name="Palmer J.M."/>
        </authorList>
    </citation>
    <scope>NUCLEOTIDE SEQUENCE [LARGE SCALE GENOMIC DNA]</scope>
    <source>
        <strain evidence="3">if_2019</strain>
        <tissue evidence="2">Muscle</tissue>
    </source>
</reference>
<gene>
    <name evidence="2" type="ORF">ILYODFUR_033172</name>
</gene>
<organism evidence="2 3">
    <name type="scientific">Ilyodon furcidens</name>
    <name type="common">goldbreast splitfin</name>
    <dbReference type="NCBI Taxonomy" id="33524"/>
    <lineage>
        <taxon>Eukaryota</taxon>
        <taxon>Metazoa</taxon>
        <taxon>Chordata</taxon>
        <taxon>Craniata</taxon>
        <taxon>Vertebrata</taxon>
        <taxon>Euteleostomi</taxon>
        <taxon>Actinopterygii</taxon>
        <taxon>Neopterygii</taxon>
        <taxon>Teleostei</taxon>
        <taxon>Neoteleostei</taxon>
        <taxon>Acanthomorphata</taxon>
        <taxon>Ovalentaria</taxon>
        <taxon>Atherinomorphae</taxon>
        <taxon>Cyprinodontiformes</taxon>
        <taxon>Goodeidae</taxon>
        <taxon>Ilyodon</taxon>
    </lineage>
</organism>
<comment type="caution">
    <text evidence="2">The sequence shown here is derived from an EMBL/GenBank/DDBJ whole genome shotgun (WGS) entry which is preliminary data.</text>
</comment>
<dbReference type="EMBL" id="JAHRIQ010051916">
    <property type="protein sequence ID" value="MEQ2238449.1"/>
    <property type="molecule type" value="Genomic_DNA"/>
</dbReference>
<name>A0ABV0U0F5_9TELE</name>
<feature type="signal peptide" evidence="1">
    <location>
        <begin position="1"/>
        <end position="25"/>
    </location>
</feature>
<evidence type="ECO:0000313" key="2">
    <source>
        <dbReference type="EMBL" id="MEQ2238449.1"/>
    </source>
</evidence>
<evidence type="ECO:0000256" key="1">
    <source>
        <dbReference type="SAM" id="SignalP"/>
    </source>
</evidence>
<evidence type="ECO:0000313" key="3">
    <source>
        <dbReference type="Proteomes" id="UP001482620"/>
    </source>
</evidence>
<keyword evidence="3" id="KW-1185">Reference proteome</keyword>
<protein>
    <recommendedName>
        <fullName evidence="4">Secreted protein</fullName>
    </recommendedName>
</protein>